<dbReference type="AlphaFoldDB" id="R7RPH2"/>
<protein>
    <submittedName>
        <fullName evidence="2">Stage IV sporulation protein</fullName>
    </submittedName>
</protein>
<dbReference type="NCBIfam" id="TIGR02876">
    <property type="entry name" value="spore_yqfD"/>
    <property type="match status" value="1"/>
</dbReference>
<evidence type="ECO:0000313" key="3">
    <source>
        <dbReference type="Proteomes" id="UP000014923"/>
    </source>
</evidence>
<proteinExistence type="predicted"/>
<reference evidence="2" key="1">
    <citation type="submission" date="2013-03" db="EMBL/GenBank/DDBJ databases">
        <title>Draft genome sequence of the hydrogen-ethanol-producing anaerobic alkalithermophilic Caloramator celere.</title>
        <authorList>
            <person name="Ciranna A."/>
            <person name="Larjo A."/>
            <person name="Kivisto A."/>
            <person name="Santala V."/>
            <person name="Roos C."/>
            <person name="Karp M."/>
        </authorList>
    </citation>
    <scope>NUCLEOTIDE SEQUENCE [LARGE SCALE GENOMIC DNA]</scope>
    <source>
        <strain evidence="2">DSM 8682</strain>
    </source>
</reference>
<evidence type="ECO:0000256" key="1">
    <source>
        <dbReference type="SAM" id="Phobius"/>
    </source>
</evidence>
<dbReference type="Pfam" id="PF06898">
    <property type="entry name" value="YqfD"/>
    <property type="match status" value="1"/>
</dbReference>
<accession>R7RPH2</accession>
<keyword evidence="3" id="KW-1185">Reference proteome</keyword>
<gene>
    <name evidence="2" type="ORF">TCEL_01981</name>
</gene>
<dbReference type="HOGENOM" id="CLU_050521_1_0_9"/>
<dbReference type="InterPro" id="IPR010690">
    <property type="entry name" value="YqfD"/>
</dbReference>
<feature type="transmembrane region" description="Helical" evidence="1">
    <location>
        <begin position="89"/>
        <end position="109"/>
    </location>
</feature>
<dbReference type="eggNOG" id="COG0561">
    <property type="taxonomic scope" value="Bacteria"/>
</dbReference>
<keyword evidence="1" id="KW-1133">Transmembrane helix</keyword>
<dbReference type="PIRSF" id="PIRSF029895">
    <property type="entry name" value="SpoIV"/>
    <property type="match status" value="1"/>
</dbReference>
<name>R7RPH2_9CLOT</name>
<organism evidence="2 3">
    <name type="scientific">Thermobrachium celere DSM 8682</name>
    <dbReference type="NCBI Taxonomy" id="941824"/>
    <lineage>
        <taxon>Bacteria</taxon>
        <taxon>Bacillati</taxon>
        <taxon>Bacillota</taxon>
        <taxon>Clostridia</taxon>
        <taxon>Eubacteriales</taxon>
        <taxon>Clostridiaceae</taxon>
        <taxon>Thermobrachium</taxon>
    </lineage>
</organism>
<keyword evidence="1" id="KW-0812">Transmembrane</keyword>
<dbReference type="RefSeq" id="WP_018661802.1">
    <property type="nucleotide sequence ID" value="NZ_HF952018.1"/>
</dbReference>
<comment type="caution">
    <text evidence="2">The sequence shown here is derived from an EMBL/GenBank/DDBJ whole genome shotgun (WGS) entry which is preliminary data.</text>
</comment>
<evidence type="ECO:0000313" key="2">
    <source>
        <dbReference type="EMBL" id="CDF58067.1"/>
    </source>
</evidence>
<sequence>MGRGNSFIEGLIKVEIKTFNLEKFLNLTYKNGIKIWDIKKSDFITTEFNILARDYRKIKKIAKITNSKIKIKQKRGLAFQIYKLNNRKIFIFGIILFIITLYYLSNIIWQIDIKGNKTISRERILNSLYKNGIKIGTKKNKTNLREVENNILKEIKELSLINLSIDGIKLNVDVVERTMPPSIFNSDEPVDIVAKKDGIITKLYCYKGTPLVKVGDYVQKGQVLISGDIIYTNKETNKQEVIKTVHSLGKVYAKVWYEVFQEQELKLQKRTRTGKFIKNEYIILNGNKIYIKKFENNFLNYDKIENKTKVSILGYNIPVDKIEETIYEVDVENVDYTIDQAIKIATQKAQEEINKQIPKNVNLIDKKYDKIIEKNKVKVRLLYITEEEISYDQHR</sequence>
<dbReference type="EMBL" id="CAVN010000093">
    <property type="protein sequence ID" value="CDF58067.1"/>
    <property type="molecule type" value="Genomic_DNA"/>
</dbReference>
<keyword evidence="1" id="KW-0472">Membrane</keyword>
<dbReference type="Proteomes" id="UP000014923">
    <property type="component" value="Unassembled WGS sequence"/>
</dbReference>